<protein>
    <submittedName>
        <fullName evidence="1">Uncharacterized protein</fullName>
    </submittedName>
</protein>
<organism evidence="1 2">
    <name type="scientific">Scomber scombrus</name>
    <name type="common">Atlantic mackerel</name>
    <name type="synonym">Scomber vernalis</name>
    <dbReference type="NCBI Taxonomy" id="13677"/>
    <lineage>
        <taxon>Eukaryota</taxon>
        <taxon>Metazoa</taxon>
        <taxon>Chordata</taxon>
        <taxon>Craniata</taxon>
        <taxon>Vertebrata</taxon>
        <taxon>Euteleostomi</taxon>
        <taxon>Actinopterygii</taxon>
        <taxon>Neopterygii</taxon>
        <taxon>Teleostei</taxon>
        <taxon>Neoteleostei</taxon>
        <taxon>Acanthomorphata</taxon>
        <taxon>Pelagiaria</taxon>
        <taxon>Scombriformes</taxon>
        <taxon>Scombridae</taxon>
        <taxon>Scomber</taxon>
    </lineage>
</organism>
<evidence type="ECO:0000313" key="2">
    <source>
        <dbReference type="Proteomes" id="UP001314229"/>
    </source>
</evidence>
<sequence length="111" mass="12288">MEVTLLCDAACASGANVKGSTNKKPARYFILDRKLSRSRQPDAQKPAVWMSVTFPVPEHLLLLLLQPGLITKPNQNYTDTDEGFFHSCSPLTLLSVNVSPSYFRNSSFQIG</sequence>
<accession>A0AAV1PQA3</accession>
<keyword evidence="2" id="KW-1185">Reference proteome</keyword>
<evidence type="ECO:0000313" key="1">
    <source>
        <dbReference type="EMBL" id="CAK6973079.1"/>
    </source>
</evidence>
<proteinExistence type="predicted"/>
<dbReference type="AlphaFoldDB" id="A0AAV1PQA3"/>
<dbReference type="Proteomes" id="UP001314229">
    <property type="component" value="Unassembled WGS sequence"/>
</dbReference>
<name>A0AAV1PQA3_SCOSC</name>
<dbReference type="EMBL" id="CAWUFR010000221">
    <property type="protein sequence ID" value="CAK6973079.1"/>
    <property type="molecule type" value="Genomic_DNA"/>
</dbReference>
<comment type="caution">
    <text evidence="1">The sequence shown here is derived from an EMBL/GenBank/DDBJ whole genome shotgun (WGS) entry which is preliminary data.</text>
</comment>
<reference evidence="1 2" key="1">
    <citation type="submission" date="2024-01" db="EMBL/GenBank/DDBJ databases">
        <authorList>
            <person name="Alioto T."/>
            <person name="Alioto T."/>
            <person name="Gomez Garrido J."/>
        </authorList>
    </citation>
    <scope>NUCLEOTIDE SEQUENCE [LARGE SCALE GENOMIC DNA]</scope>
</reference>
<gene>
    <name evidence="1" type="ORF">FSCOSCO3_A003932</name>
</gene>